<dbReference type="Gene3D" id="1.10.10.1330">
    <property type="entry name" value="RNA polymerase sigma-54 factor, core-binding domain"/>
    <property type="match status" value="1"/>
</dbReference>
<keyword evidence="4" id="KW-0548">Nucleotidyltransferase</keyword>
<dbReference type="STRING" id="644282.Deba_1961"/>
<dbReference type="NCBIfam" id="NF009118">
    <property type="entry name" value="PRK12469.1"/>
    <property type="match status" value="1"/>
</dbReference>
<keyword evidence="3" id="KW-0808">Transferase</keyword>
<comment type="similarity">
    <text evidence="1">Belongs to the sigma-54 factor family.</text>
</comment>
<dbReference type="HOGENOM" id="CLU_020569_1_1_7"/>
<dbReference type="KEGG" id="dbr:Deba_1961"/>
<dbReference type="OrthoDB" id="9814402at2"/>
<dbReference type="InterPro" id="IPR000394">
    <property type="entry name" value="RNA_pol_sigma_54"/>
</dbReference>
<keyword evidence="5" id="KW-0805">Transcription regulation</keyword>
<evidence type="ECO:0000313" key="12">
    <source>
        <dbReference type="EMBL" id="ADK85326.1"/>
    </source>
</evidence>
<evidence type="ECO:0000256" key="3">
    <source>
        <dbReference type="ARBA" id="ARBA00022679"/>
    </source>
</evidence>
<keyword evidence="13" id="KW-1185">Reference proteome</keyword>
<accession>E1QL61</accession>
<evidence type="ECO:0000256" key="5">
    <source>
        <dbReference type="ARBA" id="ARBA00023015"/>
    </source>
</evidence>
<evidence type="ECO:0000259" key="11">
    <source>
        <dbReference type="Pfam" id="PF04963"/>
    </source>
</evidence>
<proteinExistence type="inferred from homology"/>
<reference evidence="12 13" key="1">
    <citation type="journal article" date="2010" name="Stand. Genomic Sci.">
        <title>Complete genome sequence of Desulfarculus baarsii type strain (2st14).</title>
        <authorList>
            <person name="Sun H."/>
            <person name="Spring S."/>
            <person name="Lapidus A."/>
            <person name="Davenport K."/>
            <person name="Del Rio T.G."/>
            <person name="Tice H."/>
            <person name="Nolan M."/>
            <person name="Copeland A."/>
            <person name="Cheng J.F."/>
            <person name="Lucas S."/>
            <person name="Tapia R."/>
            <person name="Goodwin L."/>
            <person name="Pitluck S."/>
            <person name="Ivanova N."/>
            <person name="Pagani I."/>
            <person name="Mavromatis K."/>
            <person name="Ovchinnikova G."/>
            <person name="Pati A."/>
            <person name="Chen A."/>
            <person name="Palaniappan K."/>
            <person name="Hauser L."/>
            <person name="Chang Y.J."/>
            <person name="Jeffries C.D."/>
            <person name="Detter J.C."/>
            <person name="Han C."/>
            <person name="Rohde M."/>
            <person name="Brambilla E."/>
            <person name="Goker M."/>
            <person name="Woyke T."/>
            <person name="Bristow J."/>
            <person name="Eisen J.A."/>
            <person name="Markowitz V."/>
            <person name="Hugenholtz P."/>
            <person name="Kyrpides N.C."/>
            <person name="Klenk H.P."/>
            <person name="Land M."/>
        </authorList>
    </citation>
    <scope>NUCLEOTIDE SEQUENCE [LARGE SCALE GENOMIC DNA]</scope>
    <source>
        <strain evidence="13">ATCC 33931 / DSM 2075 / LMG 7858 / VKM B-1802 / 2st14</strain>
    </source>
</reference>
<dbReference type="eggNOG" id="COG1508">
    <property type="taxonomic scope" value="Bacteria"/>
</dbReference>
<dbReference type="GO" id="GO:0001216">
    <property type="term" value="F:DNA-binding transcription activator activity"/>
    <property type="evidence" value="ECO:0007669"/>
    <property type="project" value="InterPro"/>
</dbReference>
<dbReference type="PROSITE" id="PS00718">
    <property type="entry name" value="SIGMA54_2"/>
    <property type="match status" value="1"/>
</dbReference>
<dbReference type="PRINTS" id="PR00045">
    <property type="entry name" value="SIGMA54FCT"/>
</dbReference>
<evidence type="ECO:0000256" key="9">
    <source>
        <dbReference type="SAM" id="MobiDB-lite"/>
    </source>
</evidence>
<keyword evidence="7" id="KW-0238">DNA-binding</keyword>
<feature type="domain" description="RNA polymerase sigma factor 54 DNA-binding" evidence="10">
    <location>
        <begin position="334"/>
        <end position="491"/>
    </location>
</feature>
<dbReference type="GO" id="GO:0003677">
    <property type="term" value="F:DNA binding"/>
    <property type="evidence" value="ECO:0007669"/>
    <property type="project" value="UniProtKB-KW"/>
</dbReference>
<dbReference type="InterPro" id="IPR007634">
    <property type="entry name" value="RNA_pol_sigma_54_DNA-bd"/>
</dbReference>
<dbReference type="PROSITE" id="PS50044">
    <property type="entry name" value="SIGMA54_3"/>
    <property type="match status" value="1"/>
</dbReference>
<keyword evidence="6" id="KW-0731">Sigma factor</keyword>
<dbReference type="Pfam" id="PF04963">
    <property type="entry name" value="Sigma54_CBD"/>
    <property type="match status" value="1"/>
</dbReference>
<evidence type="ECO:0000256" key="6">
    <source>
        <dbReference type="ARBA" id="ARBA00023082"/>
    </source>
</evidence>
<dbReference type="PANTHER" id="PTHR32248">
    <property type="entry name" value="RNA POLYMERASE SIGMA-54 FACTOR"/>
    <property type="match status" value="1"/>
</dbReference>
<dbReference type="PROSITE" id="PS00717">
    <property type="entry name" value="SIGMA54_1"/>
    <property type="match status" value="1"/>
</dbReference>
<dbReference type="GO" id="GO:0000428">
    <property type="term" value="C:DNA-directed RNA polymerase complex"/>
    <property type="evidence" value="ECO:0007669"/>
    <property type="project" value="UniProtKB-KW"/>
</dbReference>
<name>E1QL61_DESB2</name>
<organism evidence="12 13">
    <name type="scientific">Desulfarculus baarsii (strain ATCC 33931 / DSM 2075 / LMG 7858 / VKM B-1802 / 2st14)</name>
    <dbReference type="NCBI Taxonomy" id="644282"/>
    <lineage>
        <taxon>Bacteria</taxon>
        <taxon>Pseudomonadati</taxon>
        <taxon>Thermodesulfobacteriota</taxon>
        <taxon>Desulfarculia</taxon>
        <taxon>Desulfarculales</taxon>
        <taxon>Desulfarculaceae</taxon>
        <taxon>Desulfarculus</taxon>
    </lineage>
</organism>
<dbReference type="PANTHER" id="PTHR32248:SF4">
    <property type="entry name" value="RNA POLYMERASE SIGMA-54 FACTOR"/>
    <property type="match status" value="1"/>
</dbReference>
<dbReference type="Pfam" id="PF00309">
    <property type="entry name" value="Sigma54_AID"/>
    <property type="match status" value="1"/>
</dbReference>
<gene>
    <name evidence="12" type="ordered locus">Deba_1961</name>
</gene>
<dbReference type="Gene3D" id="1.10.10.60">
    <property type="entry name" value="Homeodomain-like"/>
    <property type="match status" value="1"/>
</dbReference>
<sequence>MGLEIKQALKMTQQLVMTPQLQQAIKLLQLSRLELADTINQELLENPMLEMVEETDQQQRQEDADSGGEPADATGPDGPLTQDLGVQAEGSGEVDVREQVSDEFDWENYLGEYSSATRAEESAIHEDKDAPPYESLITRSASLQEHLLWQLKMSRLDDEQMRVGELIIGNLDGDGYLQSSLEDIAQQRGVSPAQAEVVLKVIQQLDPLGVAARDLRECLLIQALELYPQHDVALDILEGHMDLLEKRQYQQIAKKLGVGLDEVAEALDIIRLLDPKPGRSVSEEEPQYITPDIYVYKIDGEFVIVLNEDGLPKLRVNNFYRDSLAKGGDPKAKEYVQDKLRSAMWLIRSIHQRQRTIYKVTEAIVKFQREFFERGVAQLKPLVLRDVAEEVGMHESTISRVTTNKYVHTPQGVFELKYFFNSGINRVDGGSLASEAVKDRIRHLIAEEDRSRPLSDQTIAEMLKKEDIDIARRTVAKYREMLGILPSSRRREPLGGLPKANGR</sequence>
<dbReference type="RefSeq" id="WP_013258767.1">
    <property type="nucleotide sequence ID" value="NC_014365.1"/>
</dbReference>
<dbReference type="EMBL" id="CP002085">
    <property type="protein sequence ID" value="ADK85326.1"/>
    <property type="molecule type" value="Genomic_DNA"/>
</dbReference>
<feature type="region of interest" description="Disordered" evidence="9">
    <location>
        <begin position="54"/>
        <end position="95"/>
    </location>
</feature>
<evidence type="ECO:0000256" key="7">
    <source>
        <dbReference type="ARBA" id="ARBA00023125"/>
    </source>
</evidence>
<evidence type="ECO:0000256" key="4">
    <source>
        <dbReference type="ARBA" id="ARBA00022695"/>
    </source>
</evidence>
<dbReference type="GO" id="GO:0016987">
    <property type="term" value="F:sigma factor activity"/>
    <property type="evidence" value="ECO:0007669"/>
    <property type="project" value="UniProtKB-KW"/>
</dbReference>
<dbReference type="Proteomes" id="UP000009047">
    <property type="component" value="Chromosome"/>
</dbReference>
<dbReference type="AlphaFoldDB" id="E1QL61"/>
<evidence type="ECO:0000313" key="13">
    <source>
        <dbReference type="Proteomes" id="UP000009047"/>
    </source>
</evidence>
<dbReference type="NCBIfam" id="TIGR02395">
    <property type="entry name" value="rpoN_sigma"/>
    <property type="match status" value="1"/>
</dbReference>
<keyword evidence="2" id="KW-0240">DNA-directed RNA polymerase</keyword>
<feature type="domain" description="RNA polymerase sigma factor 54 core-binding" evidence="11">
    <location>
        <begin position="133"/>
        <end position="320"/>
    </location>
</feature>
<evidence type="ECO:0000259" key="10">
    <source>
        <dbReference type="Pfam" id="PF04552"/>
    </source>
</evidence>
<dbReference type="PIRSF" id="PIRSF000774">
    <property type="entry name" value="RpoN"/>
    <property type="match status" value="1"/>
</dbReference>
<dbReference type="InterPro" id="IPR007046">
    <property type="entry name" value="RNA_pol_sigma_54_core-bd"/>
</dbReference>
<dbReference type="GO" id="GO:0016779">
    <property type="term" value="F:nucleotidyltransferase activity"/>
    <property type="evidence" value="ECO:0007669"/>
    <property type="project" value="UniProtKB-KW"/>
</dbReference>
<keyword evidence="8" id="KW-0804">Transcription</keyword>
<dbReference type="InterPro" id="IPR038709">
    <property type="entry name" value="RpoN_core-bd_sf"/>
</dbReference>
<evidence type="ECO:0000256" key="8">
    <source>
        <dbReference type="ARBA" id="ARBA00023163"/>
    </source>
</evidence>
<dbReference type="GO" id="GO:0006352">
    <property type="term" value="P:DNA-templated transcription initiation"/>
    <property type="evidence" value="ECO:0007669"/>
    <property type="project" value="InterPro"/>
</dbReference>
<protein>
    <submittedName>
        <fullName evidence="12">RNA polymerase, sigma 54 subunit, RpoN</fullName>
    </submittedName>
</protein>
<evidence type="ECO:0000256" key="2">
    <source>
        <dbReference type="ARBA" id="ARBA00022478"/>
    </source>
</evidence>
<dbReference type="Pfam" id="PF04552">
    <property type="entry name" value="Sigma54_DBD"/>
    <property type="match status" value="1"/>
</dbReference>
<evidence type="ECO:0000256" key="1">
    <source>
        <dbReference type="ARBA" id="ARBA00008798"/>
    </source>
</evidence>